<proteinExistence type="inferred from homology"/>
<sequence length="931" mass="100528">MYPKKQLSRAIFAAIAAMAAPSLVSAQSADGAESAAAIEEVVVQGIRGSWQRAMDIKRDSAGVVDAISNEDIGKFPDQNLAESLQRITGVSIDRSGGEGQLITVRGFGPQFNTVLVNGRQLASENETRAFSFDTVSSDMVSSIEVHKTASAAMQSGGIGSTVNIKTARPFDLGGLQLVGTVKALVDENSDSTSPEFSLLASNTFADDSFGVLVALSQKASETRLNQAQTDGWLENAGIPDAELNGGAGFDGNVFSPRNYDTKVTFEDRKRTNANLVLQYAPSDNVEMTLDALYSDFDIEADATSYGHWFTGPNVENAVTDSNGTVIDLYQEEGLATDFHAKQFDRLTETMSLGFDVDWRLSDAMSVNVDAFVSSAEREANNGGGNQLSLIGYANRVRFQSDGKVLPWVSQFQDPASDIADGDGISRPVSDYLDPANGRAHVMLRRGWQVEDDVQQFKINGLWNEGNSEGLIEARVGVMASNETKALTRWDNEGVGIHCTFCGYPNSPDVPDEFQTIFNAGSDFLDKVSGSGRTPTVWLQHNGEQQFAYLEQISGVSFDAVRRDNSFEVEENTLAAFVEMDFAGAIAGMRLNTTVGARLENTDVTVKGTESPIESLAILDQTEMVASYGAAKAISAETDYLVILPSLSSNLEISESLVGRFAVSRTLTRPTLDSMAPVTNIVTTRQGGNLTASSGNPELKPFLSDNLDLSLEWYYGDASYISAGYFLKNVANFITNGTSAQTFVTSDGSLLTDPSTGNDVNAPDVNDAVAEFTVTLPSNGEDALVDGLEFAVQHTFSETGFGAIFNATLVNSNAELNAADITQKFAVTGLSDSMNMVGFYENGPFQIRLAYNWRDKFLQSLTQSNGDGVVFVDEYGQWDLSTSYELVENVTLSLEVTNLTEEVVLKHGRFENHFLLAEDAGRRMALGLSARF</sequence>
<evidence type="ECO:0000259" key="12">
    <source>
        <dbReference type="Pfam" id="PF07715"/>
    </source>
</evidence>
<feature type="signal peptide" evidence="10">
    <location>
        <begin position="1"/>
        <end position="19"/>
    </location>
</feature>
<protein>
    <submittedName>
        <fullName evidence="13">TonB-dependent receptor</fullName>
    </submittedName>
</protein>
<evidence type="ECO:0000313" key="14">
    <source>
        <dbReference type="Proteomes" id="UP001595840"/>
    </source>
</evidence>
<dbReference type="PANTHER" id="PTHR40980:SF3">
    <property type="entry name" value="TONB-DEPENDENT RECEPTOR-LIKE BETA-BARREL DOMAIN-CONTAINING PROTEIN"/>
    <property type="match status" value="1"/>
</dbReference>
<feature type="domain" description="TonB-dependent receptor plug" evidence="12">
    <location>
        <begin position="57"/>
        <end position="159"/>
    </location>
</feature>
<dbReference type="InterPro" id="IPR012910">
    <property type="entry name" value="Plug_dom"/>
</dbReference>
<keyword evidence="6 8" id="KW-0472">Membrane</keyword>
<keyword evidence="13" id="KW-0675">Receptor</keyword>
<evidence type="ECO:0000256" key="5">
    <source>
        <dbReference type="ARBA" id="ARBA00023077"/>
    </source>
</evidence>
<dbReference type="InterPro" id="IPR039426">
    <property type="entry name" value="TonB-dep_rcpt-like"/>
</dbReference>
<name>A0ABV8V6E0_9GAMM</name>
<evidence type="ECO:0000256" key="10">
    <source>
        <dbReference type="SAM" id="SignalP"/>
    </source>
</evidence>
<keyword evidence="5 9" id="KW-0798">TonB box</keyword>
<evidence type="ECO:0000256" key="1">
    <source>
        <dbReference type="ARBA" id="ARBA00004571"/>
    </source>
</evidence>
<evidence type="ECO:0000256" key="2">
    <source>
        <dbReference type="ARBA" id="ARBA00022448"/>
    </source>
</evidence>
<keyword evidence="4 8" id="KW-0812">Transmembrane</keyword>
<dbReference type="CDD" id="cd01347">
    <property type="entry name" value="ligand_gated_channel"/>
    <property type="match status" value="1"/>
</dbReference>
<gene>
    <name evidence="13" type="ORF">ACFOX3_12150</name>
</gene>
<organism evidence="13 14">
    <name type="scientific">Simiduia curdlanivorans</name>
    <dbReference type="NCBI Taxonomy" id="1492769"/>
    <lineage>
        <taxon>Bacteria</taxon>
        <taxon>Pseudomonadati</taxon>
        <taxon>Pseudomonadota</taxon>
        <taxon>Gammaproteobacteria</taxon>
        <taxon>Cellvibrionales</taxon>
        <taxon>Cellvibrionaceae</taxon>
        <taxon>Simiduia</taxon>
    </lineage>
</organism>
<comment type="subcellular location">
    <subcellularLocation>
        <location evidence="1 8">Cell outer membrane</location>
        <topology evidence="1 8">Multi-pass membrane protein</topology>
    </subcellularLocation>
</comment>
<feature type="domain" description="TonB-dependent receptor-like beta-barrel" evidence="11">
    <location>
        <begin position="541"/>
        <end position="898"/>
    </location>
</feature>
<evidence type="ECO:0000256" key="8">
    <source>
        <dbReference type="PROSITE-ProRule" id="PRU01360"/>
    </source>
</evidence>
<dbReference type="Gene3D" id="2.170.130.10">
    <property type="entry name" value="TonB-dependent receptor, plug domain"/>
    <property type="match status" value="1"/>
</dbReference>
<keyword evidence="7 8" id="KW-0998">Cell outer membrane</keyword>
<evidence type="ECO:0000256" key="4">
    <source>
        <dbReference type="ARBA" id="ARBA00022692"/>
    </source>
</evidence>
<dbReference type="NCBIfam" id="TIGR01782">
    <property type="entry name" value="TonB-Xanth-Caul"/>
    <property type="match status" value="1"/>
</dbReference>
<dbReference type="PROSITE" id="PS52016">
    <property type="entry name" value="TONB_DEPENDENT_REC_3"/>
    <property type="match status" value="1"/>
</dbReference>
<dbReference type="Proteomes" id="UP001595840">
    <property type="component" value="Unassembled WGS sequence"/>
</dbReference>
<keyword evidence="3 8" id="KW-1134">Transmembrane beta strand</keyword>
<evidence type="ECO:0000313" key="13">
    <source>
        <dbReference type="EMBL" id="MFC4363059.1"/>
    </source>
</evidence>
<dbReference type="PANTHER" id="PTHR40980">
    <property type="entry name" value="PLUG DOMAIN-CONTAINING PROTEIN"/>
    <property type="match status" value="1"/>
</dbReference>
<dbReference type="EMBL" id="JBHSCX010000015">
    <property type="protein sequence ID" value="MFC4363059.1"/>
    <property type="molecule type" value="Genomic_DNA"/>
</dbReference>
<dbReference type="InterPro" id="IPR037066">
    <property type="entry name" value="Plug_dom_sf"/>
</dbReference>
<evidence type="ECO:0000259" key="11">
    <source>
        <dbReference type="Pfam" id="PF00593"/>
    </source>
</evidence>
<comment type="caution">
    <text evidence="13">The sequence shown here is derived from an EMBL/GenBank/DDBJ whole genome shotgun (WGS) entry which is preliminary data.</text>
</comment>
<accession>A0ABV8V6E0</accession>
<dbReference type="InterPro" id="IPR010104">
    <property type="entry name" value="TonB_rcpt_bac"/>
</dbReference>
<dbReference type="Gene3D" id="2.40.170.20">
    <property type="entry name" value="TonB-dependent receptor, beta-barrel domain"/>
    <property type="match status" value="1"/>
</dbReference>
<keyword evidence="2 8" id="KW-0813">Transport</keyword>
<dbReference type="SUPFAM" id="SSF56935">
    <property type="entry name" value="Porins"/>
    <property type="match status" value="1"/>
</dbReference>
<keyword evidence="14" id="KW-1185">Reference proteome</keyword>
<reference evidence="14" key="1">
    <citation type="journal article" date="2019" name="Int. J. Syst. Evol. Microbiol.">
        <title>The Global Catalogue of Microorganisms (GCM) 10K type strain sequencing project: providing services to taxonomists for standard genome sequencing and annotation.</title>
        <authorList>
            <consortium name="The Broad Institute Genomics Platform"/>
            <consortium name="The Broad Institute Genome Sequencing Center for Infectious Disease"/>
            <person name="Wu L."/>
            <person name="Ma J."/>
        </authorList>
    </citation>
    <scope>NUCLEOTIDE SEQUENCE [LARGE SCALE GENOMIC DNA]</scope>
    <source>
        <strain evidence="14">CECT 8570</strain>
    </source>
</reference>
<dbReference type="Pfam" id="PF07715">
    <property type="entry name" value="Plug"/>
    <property type="match status" value="1"/>
</dbReference>
<feature type="chain" id="PRO_5045337795" evidence="10">
    <location>
        <begin position="20"/>
        <end position="931"/>
    </location>
</feature>
<dbReference type="InterPro" id="IPR000531">
    <property type="entry name" value="Beta-barrel_TonB"/>
</dbReference>
<keyword evidence="10" id="KW-0732">Signal</keyword>
<comment type="similarity">
    <text evidence="8 9">Belongs to the TonB-dependent receptor family.</text>
</comment>
<dbReference type="InterPro" id="IPR036942">
    <property type="entry name" value="Beta-barrel_TonB_sf"/>
</dbReference>
<dbReference type="RefSeq" id="WP_290265201.1">
    <property type="nucleotide sequence ID" value="NZ_JAUFQG010000006.1"/>
</dbReference>
<evidence type="ECO:0000256" key="9">
    <source>
        <dbReference type="RuleBase" id="RU003357"/>
    </source>
</evidence>
<evidence type="ECO:0000256" key="6">
    <source>
        <dbReference type="ARBA" id="ARBA00023136"/>
    </source>
</evidence>
<evidence type="ECO:0000256" key="3">
    <source>
        <dbReference type="ARBA" id="ARBA00022452"/>
    </source>
</evidence>
<dbReference type="Pfam" id="PF00593">
    <property type="entry name" value="TonB_dep_Rec_b-barrel"/>
    <property type="match status" value="1"/>
</dbReference>
<evidence type="ECO:0000256" key="7">
    <source>
        <dbReference type="ARBA" id="ARBA00023237"/>
    </source>
</evidence>